<name>A0A371AXS1_9FIRM</name>
<feature type="domain" description="Zinc-ribbon 15" evidence="1">
    <location>
        <begin position="21"/>
        <end position="69"/>
    </location>
</feature>
<comment type="caution">
    <text evidence="2">The sequence shown here is derived from an EMBL/GenBank/DDBJ whole genome shotgun (WGS) entry which is preliminary data.</text>
</comment>
<dbReference type="InterPro" id="IPR031493">
    <property type="entry name" value="Zinc_ribbon_15"/>
</dbReference>
<reference evidence="2 3" key="1">
    <citation type="submission" date="2018-07" db="EMBL/GenBank/DDBJ databases">
        <title>Anaerosacharophilus polymeroproducens gen. nov. sp. nov., an anaerobic bacterium isolated from salt field.</title>
        <authorList>
            <person name="Kim W."/>
            <person name="Yang S.-H."/>
            <person name="Oh J."/>
            <person name="Lee J.-H."/>
            <person name="Kwon K.K."/>
        </authorList>
    </citation>
    <scope>NUCLEOTIDE SEQUENCE [LARGE SCALE GENOMIC DNA]</scope>
    <source>
        <strain evidence="2 3">MCWD5</strain>
    </source>
</reference>
<evidence type="ECO:0000313" key="2">
    <source>
        <dbReference type="EMBL" id="RDU24359.1"/>
    </source>
</evidence>
<evidence type="ECO:0000259" key="1">
    <source>
        <dbReference type="Pfam" id="PF17032"/>
    </source>
</evidence>
<evidence type="ECO:0000313" key="3">
    <source>
        <dbReference type="Proteomes" id="UP000255036"/>
    </source>
</evidence>
<dbReference type="Pfam" id="PF17032">
    <property type="entry name" value="Zn_ribbon_15"/>
    <property type="match status" value="1"/>
</dbReference>
<dbReference type="OrthoDB" id="166721at2"/>
<dbReference type="RefSeq" id="WP_115481103.1">
    <property type="nucleotide sequence ID" value="NZ_QRCT01000013.1"/>
</dbReference>
<dbReference type="AlphaFoldDB" id="A0A371AXS1"/>
<gene>
    <name evidence="2" type="ORF">DWV06_05130</name>
</gene>
<dbReference type="Proteomes" id="UP000255036">
    <property type="component" value="Unassembled WGS sequence"/>
</dbReference>
<keyword evidence="3" id="KW-1185">Reference proteome</keyword>
<dbReference type="EMBL" id="QRCT01000013">
    <property type="protein sequence ID" value="RDU24359.1"/>
    <property type="molecule type" value="Genomic_DNA"/>
</dbReference>
<organism evidence="2 3">
    <name type="scientific">Anaerosacchariphilus polymeriproducens</name>
    <dbReference type="NCBI Taxonomy" id="1812858"/>
    <lineage>
        <taxon>Bacteria</taxon>
        <taxon>Bacillati</taxon>
        <taxon>Bacillota</taxon>
        <taxon>Clostridia</taxon>
        <taxon>Lachnospirales</taxon>
        <taxon>Lachnospiraceae</taxon>
        <taxon>Anaerosacchariphilus</taxon>
    </lineage>
</organism>
<proteinExistence type="predicted"/>
<accession>A0A371AXS1</accession>
<sequence length="120" mass="14084">MIIWGFGKVTRAFKGGLFSRRCNFCNLDQIWQLCVMRTWFTLFFIPLIPYKTTYCITCPNCKSYIKITKEEYLKIKDSISNGSISNLAESPKDVEDQIKYAGKNETQINFLKEMEKQKKN</sequence>
<protein>
    <submittedName>
        <fullName evidence="2">Zinc-ribbon domain-containing protein</fullName>
    </submittedName>
</protein>